<reference evidence="2" key="1">
    <citation type="submission" date="2017-03" db="EMBL/GenBank/DDBJ databases">
        <authorList>
            <consortium name="AG Boll"/>
        </authorList>
    </citation>
    <scope>NUCLEOTIDE SEQUENCE [LARGE SCALE GENOMIC DNA]</scope>
    <source>
        <strain evidence="2">Chol</strain>
    </source>
</reference>
<evidence type="ECO:0000256" key="1">
    <source>
        <dbReference type="SAM" id="MobiDB-lite"/>
    </source>
</evidence>
<dbReference type="Proteomes" id="UP000242886">
    <property type="component" value="Chromosome SDENCHOL"/>
</dbReference>
<organism evidence="2 3">
    <name type="scientific">Sterolibacterium denitrificans</name>
    <dbReference type="NCBI Taxonomy" id="157592"/>
    <lineage>
        <taxon>Bacteria</taxon>
        <taxon>Pseudomonadati</taxon>
        <taxon>Pseudomonadota</taxon>
        <taxon>Betaproteobacteria</taxon>
        <taxon>Nitrosomonadales</taxon>
        <taxon>Sterolibacteriaceae</taxon>
        <taxon>Sterolibacterium</taxon>
    </lineage>
</organism>
<evidence type="ECO:0000313" key="3">
    <source>
        <dbReference type="Proteomes" id="UP000242886"/>
    </source>
</evidence>
<dbReference type="EMBL" id="LT837803">
    <property type="protein sequence ID" value="SMB28133.1"/>
    <property type="molecule type" value="Genomic_DNA"/>
</dbReference>
<feature type="region of interest" description="Disordered" evidence="1">
    <location>
        <begin position="22"/>
        <end position="112"/>
    </location>
</feature>
<proteinExistence type="predicted"/>
<dbReference type="AlphaFoldDB" id="A0A7Z7MW36"/>
<gene>
    <name evidence="2" type="ORF">SDENCHOL_20569</name>
</gene>
<protein>
    <submittedName>
        <fullName evidence="2">Uncharacterized protein</fullName>
    </submittedName>
</protein>
<dbReference type="RefSeq" id="WP_154717053.1">
    <property type="nucleotide sequence ID" value="NZ_LT837803.1"/>
</dbReference>
<evidence type="ECO:0000313" key="2">
    <source>
        <dbReference type="EMBL" id="SMB28133.1"/>
    </source>
</evidence>
<sequence>MECQTACSRRYIAEWLSLLDDPTNADKSAKSIRHIHQNDQAQEDEQQTTEENLLDAQERHRNGEPGRQQKRQDQTHQAQALQNAEAGPMNGKADEQSRGNHPGKGGHPFVNPRHQRQAELCNYCLREQKERQPGSYGSTSWRSHELAMRITLGVTYQLAQPIEFIEQRHQILQKHARTGRTSHGSLSPKLYYNLIGRHFSPP</sequence>
<keyword evidence="3" id="KW-1185">Reference proteome</keyword>
<accession>A0A7Z7MW36</accession>
<name>A0A7Z7MW36_9PROT</name>